<dbReference type="EMBL" id="JAANQT010014263">
    <property type="protein sequence ID" value="KAG1272790.1"/>
    <property type="molecule type" value="Genomic_DNA"/>
</dbReference>
<comment type="caution">
    <text evidence="2">The sequence shown here is derived from an EMBL/GenBank/DDBJ whole genome shotgun (WGS) entry which is preliminary data.</text>
</comment>
<name>A0A9P6WS03_RHIOR</name>
<dbReference type="AlphaFoldDB" id="A0A9P6WS03"/>
<accession>A0A9P6WS03</accession>
<gene>
    <name evidence="2" type="ORF">G6F64_015464</name>
</gene>
<proteinExistence type="predicted"/>
<protein>
    <submittedName>
        <fullName evidence="2">Uncharacterized protein</fullName>
    </submittedName>
</protein>
<sequence>MVFGQPKQLEHRQGAALGTQPGTPLPVHQGQGSDIAAELGVGENGRIDTLQAQQLVAGKARISDESRGQVVRHVNEV</sequence>
<keyword evidence="3" id="KW-1185">Reference proteome</keyword>
<evidence type="ECO:0000313" key="3">
    <source>
        <dbReference type="Proteomes" id="UP000716291"/>
    </source>
</evidence>
<organism evidence="2 3">
    <name type="scientific">Rhizopus oryzae</name>
    <name type="common">Mucormycosis agent</name>
    <name type="synonym">Rhizopus arrhizus var. delemar</name>
    <dbReference type="NCBI Taxonomy" id="64495"/>
    <lineage>
        <taxon>Eukaryota</taxon>
        <taxon>Fungi</taxon>
        <taxon>Fungi incertae sedis</taxon>
        <taxon>Mucoromycota</taxon>
        <taxon>Mucoromycotina</taxon>
        <taxon>Mucoromycetes</taxon>
        <taxon>Mucorales</taxon>
        <taxon>Mucorineae</taxon>
        <taxon>Rhizopodaceae</taxon>
        <taxon>Rhizopus</taxon>
    </lineage>
</organism>
<dbReference type="Proteomes" id="UP000716291">
    <property type="component" value="Unassembled WGS sequence"/>
</dbReference>
<feature type="region of interest" description="Disordered" evidence="1">
    <location>
        <begin position="1"/>
        <end position="31"/>
    </location>
</feature>
<evidence type="ECO:0000313" key="2">
    <source>
        <dbReference type="EMBL" id="KAG1272790.1"/>
    </source>
</evidence>
<evidence type="ECO:0000256" key="1">
    <source>
        <dbReference type="SAM" id="MobiDB-lite"/>
    </source>
</evidence>
<reference evidence="2" key="1">
    <citation type="journal article" date="2020" name="Microb. Genom.">
        <title>Genetic diversity of clinical and environmental Mucorales isolates obtained from an investigation of mucormycosis cases among solid organ transplant recipients.</title>
        <authorList>
            <person name="Nguyen M.H."/>
            <person name="Kaul D."/>
            <person name="Muto C."/>
            <person name="Cheng S.J."/>
            <person name="Richter R.A."/>
            <person name="Bruno V.M."/>
            <person name="Liu G."/>
            <person name="Beyhan S."/>
            <person name="Sundermann A.J."/>
            <person name="Mounaud S."/>
            <person name="Pasculle A.W."/>
            <person name="Nierman W.C."/>
            <person name="Driscoll E."/>
            <person name="Cumbie R."/>
            <person name="Clancy C.J."/>
            <person name="Dupont C.L."/>
        </authorList>
    </citation>
    <scope>NUCLEOTIDE SEQUENCE</scope>
    <source>
        <strain evidence="2">GL11</strain>
    </source>
</reference>